<dbReference type="AlphaFoldDB" id="A0A2M7W0X4"/>
<dbReference type="Pfam" id="PF08309">
    <property type="entry name" value="LVIVD"/>
    <property type="match status" value="1"/>
</dbReference>
<gene>
    <name evidence="1" type="ORF">COX64_04470</name>
</gene>
<dbReference type="Proteomes" id="UP000228952">
    <property type="component" value="Unassembled WGS sequence"/>
</dbReference>
<organism evidence="1 2">
    <name type="scientific">Candidatus Dojkabacteria bacterium CG_4_10_14_0_2_um_filter_Dojkabacteria_WS6_41_15</name>
    <dbReference type="NCBI Taxonomy" id="2014249"/>
    <lineage>
        <taxon>Bacteria</taxon>
        <taxon>Candidatus Dojkabacteria</taxon>
    </lineage>
</organism>
<proteinExistence type="predicted"/>
<evidence type="ECO:0000313" key="1">
    <source>
        <dbReference type="EMBL" id="PJA12557.1"/>
    </source>
</evidence>
<dbReference type="InterPro" id="IPR013211">
    <property type="entry name" value="LVIVD"/>
</dbReference>
<evidence type="ECO:0000313" key="2">
    <source>
        <dbReference type="Proteomes" id="UP000228952"/>
    </source>
</evidence>
<protein>
    <submittedName>
        <fullName evidence="1">Uncharacterized protein</fullName>
    </submittedName>
</protein>
<accession>A0A2M7W0X4</accession>
<reference evidence="2" key="1">
    <citation type="submission" date="2017-09" db="EMBL/GenBank/DDBJ databases">
        <title>Depth-based differentiation of microbial function through sediment-hosted aquifers and enrichment of novel symbionts in the deep terrestrial subsurface.</title>
        <authorList>
            <person name="Probst A.J."/>
            <person name="Ladd B."/>
            <person name="Jarett J.K."/>
            <person name="Geller-Mcgrath D.E."/>
            <person name="Sieber C.M.K."/>
            <person name="Emerson J.B."/>
            <person name="Anantharaman K."/>
            <person name="Thomas B.C."/>
            <person name="Malmstrom R."/>
            <person name="Stieglmeier M."/>
            <person name="Klingl A."/>
            <person name="Woyke T."/>
            <person name="Ryan C.M."/>
            <person name="Banfield J.F."/>
        </authorList>
    </citation>
    <scope>NUCLEOTIDE SEQUENCE [LARGE SCALE GENOMIC DNA]</scope>
</reference>
<sequence>MSKQKRIKAFSLAELLLGMALFAFLVTSVASFSVDAVRAVRNSSTKVIAAQRIQELSNALLLNKDALWSSIVANTEAGDKSLVYSNNTYYFQDGAVSDVGILIKLAIGNVQRDSSGNIVISGGTQDLHTRAITFTATWTDFLGIVNSAVSTIYVSDWNTLNLQQTTQTEFNLGTNNTTITTNNAGGEVTMESIVYADWCKPYLTQYSYDLPGQGIAKSISAEPGSVYMGTGSNSSGVSFARMSFVPSEPPTVGIVGIFDGYKTNAIFGQGDYAYLATQTNSKEVVILNIASTPYTEIGYFNPPVNSAGKGVFVNGTVGIMATATKLYTFDVSSKTGSRPVIGSINLNGTATDLFVRGNFAYLTLSNATSEVEIIDLTNPASLQSVGWYDINSAAAVTIYVNEAGTRAYVATTVVANQPEFFIVDVANKVGNHTSIGGYDTNGMLATDIVVPANSNRAVIVGKGGVEQYQVVTLDNESNPQYCGGLAITNGVNAIAAVTESNGNVYSHVVTTNASAELRTIRGGEGGGGESGIGYPATADYTSKVFDTQSITSQYFTLEWNATFAGGSGIKLQLRSSDIPAMTGSTWVGPDGTNATYFTAEAATSIPSVVSNKQYVQYKVFFESDDGAHASIFNQVELTYQK</sequence>
<comment type="caution">
    <text evidence="1">The sequence shown here is derived from an EMBL/GenBank/DDBJ whole genome shotgun (WGS) entry which is preliminary data.</text>
</comment>
<name>A0A2M7W0X4_9BACT</name>
<dbReference type="EMBL" id="PFQB01000109">
    <property type="protein sequence ID" value="PJA12557.1"/>
    <property type="molecule type" value="Genomic_DNA"/>
</dbReference>